<name>A0A7R9PKP1_TIMGE</name>
<dbReference type="PANTHER" id="PTHR48041:SF32">
    <property type="entry name" value="PROTEIN WHITE-LIKE PROTEIN"/>
    <property type="match status" value="1"/>
</dbReference>
<gene>
    <name evidence="8" type="ORF">TGEB3V08_LOCUS4501</name>
</gene>
<accession>A0A7R9PKP1</accession>
<dbReference type="EMBL" id="OE840564">
    <property type="protein sequence ID" value="CAD7591202.1"/>
    <property type="molecule type" value="Genomic_DNA"/>
</dbReference>
<sequence length="224" mass="25947">MLYCVLHTSVSYLLTAQPHNIERFAMFMLACLLITLIGESIGLLLGTLCNPVNGTFLGSIYICFMLLFSGFLILFNHMSNYMYWMSYLSAFRYTTMGMILSLYDFGRDGLPCPENITYCHLRSPSLVLKEFGVTAGYYWVNIGALVFHLLHHEKMYQELLSNSGAYGRSPRHIQVFHLLHHEEMYQELLSNSGAYGRSPRHIQVFHLLHHEKMYQELLMKVVKQ</sequence>
<feature type="domain" description="ABC-2 type transporter transmembrane" evidence="7">
    <location>
        <begin position="2"/>
        <end position="100"/>
    </location>
</feature>
<dbReference type="Pfam" id="PF01061">
    <property type="entry name" value="ABC2_membrane"/>
    <property type="match status" value="1"/>
</dbReference>
<protein>
    <recommendedName>
        <fullName evidence="7">ABC-2 type transporter transmembrane domain-containing protein</fullName>
    </recommendedName>
</protein>
<evidence type="ECO:0000256" key="6">
    <source>
        <dbReference type="SAM" id="Phobius"/>
    </source>
</evidence>
<proteinExistence type="predicted"/>
<dbReference type="PANTHER" id="PTHR48041">
    <property type="entry name" value="ABC TRANSPORTER G FAMILY MEMBER 28"/>
    <property type="match status" value="1"/>
</dbReference>
<organism evidence="8">
    <name type="scientific">Timema genevievae</name>
    <name type="common">Walking stick</name>
    <dbReference type="NCBI Taxonomy" id="629358"/>
    <lineage>
        <taxon>Eukaryota</taxon>
        <taxon>Metazoa</taxon>
        <taxon>Ecdysozoa</taxon>
        <taxon>Arthropoda</taxon>
        <taxon>Hexapoda</taxon>
        <taxon>Insecta</taxon>
        <taxon>Pterygota</taxon>
        <taxon>Neoptera</taxon>
        <taxon>Polyneoptera</taxon>
        <taxon>Phasmatodea</taxon>
        <taxon>Timematodea</taxon>
        <taxon>Timematoidea</taxon>
        <taxon>Timematidae</taxon>
        <taxon>Timema</taxon>
    </lineage>
</organism>
<feature type="transmembrane region" description="Helical" evidence="6">
    <location>
        <begin position="24"/>
        <end position="44"/>
    </location>
</feature>
<keyword evidence="5 6" id="KW-0472">Membrane</keyword>
<evidence type="ECO:0000256" key="2">
    <source>
        <dbReference type="ARBA" id="ARBA00022448"/>
    </source>
</evidence>
<dbReference type="GO" id="GO:0005886">
    <property type="term" value="C:plasma membrane"/>
    <property type="evidence" value="ECO:0007669"/>
    <property type="project" value="TreeGrafter"/>
</dbReference>
<keyword evidence="3 6" id="KW-0812">Transmembrane</keyword>
<dbReference type="GO" id="GO:0140359">
    <property type="term" value="F:ABC-type transporter activity"/>
    <property type="evidence" value="ECO:0007669"/>
    <property type="project" value="InterPro"/>
</dbReference>
<keyword evidence="2" id="KW-0813">Transport</keyword>
<feature type="transmembrane region" description="Helical" evidence="6">
    <location>
        <begin position="131"/>
        <end position="150"/>
    </location>
</feature>
<evidence type="ECO:0000256" key="3">
    <source>
        <dbReference type="ARBA" id="ARBA00022692"/>
    </source>
</evidence>
<evidence type="ECO:0000256" key="4">
    <source>
        <dbReference type="ARBA" id="ARBA00022989"/>
    </source>
</evidence>
<feature type="transmembrane region" description="Helical" evidence="6">
    <location>
        <begin position="56"/>
        <end position="75"/>
    </location>
</feature>
<dbReference type="AlphaFoldDB" id="A0A7R9PKP1"/>
<dbReference type="InterPro" id="IPR013525">
    <property type="entry name" value="ABC2_TM"/>
</dbReference>
<dbReference type="InterPro" id="IPR050352">
    <property type="entry name" value="ABCG_transporters"/>
</dbReference>
<evidence type="ECO:0000259" key="7">
    <source>
        <dbReference type="Pfam" id="PF01061"/>
    </source>
</evidence>
<reference evidence="8" key="1">
    <citation type="submission" date="2020-11" db="EMBL/GenBank/DDBJ databases">
        <authorList>
            <person name="Tran Van P."/>
        </authorList>
    </citation>
    <scope>NUCLEOTIDE SEQUENCE</scope>
</reference>
<evidence type="ECO:0000256" key="5">
    <source>
        <dbReference type="ARBA" id="ARBA00023136"/>
    </source>
</evidence>
<evidence type="ECO:0000313" key="8">
    <source>
        <dbReference type="EMBL" id="CAD7591202.1"/>
    </source>
</evidence>
<keyword evidence="4 6" id="KW-1133">Transmembrane helix</keyword>
<comment type="subcellular location">
    <subcellularLocation>
        <location evidence="1">Membrane</location>
        <topology evidence="1">Multi-pass membrane protein</topology>
    </subcellularLocation>
</comment>
<evidence type="ECO:0000256" key="1">
    <source>
        <dbReference type="ARBA" id="ARBA00004141"/>
    </source>
</evidence>